<dbReference type="InterPro" id="IPR011333">
    <property type="entry name" value="SKP1/BTB/POZ_sf"/>
</dbReference>
<evidence type="ECO:0000256" key="4">
    <source>
        <dbReference type="ARBA" id="ARBA00022581"/>
    </source>
</evidence>
<dbReference type="SUPFAM" id="SSF54695">
    <property type="entry name" value="POZ domain"/>
    <property type="match status" value="1"/>
</dbReference>
<dbReference type="PIRSF" id="PIRSF028729">
    <property type="entry name" value="E3_ubiquit_lig_SCF_Skp"/>
    <property type="match status" value="1"/>
</dbReference>
<keyword evidence="4" id="KW-0945">Host-virus interaction</keyword>
<dbReference type="UniPathway" id="UPA00143"/>
<comment type="subcellular location">
    <subcellularLocation>
        <location evidence="1">Nucleus</location>
    </subcellularLocation>
</comment>
<accession>A0A4U6VWP3</accession>
<dbReference type="GO" id="GO:0016567">
    <property type="term" value="P:protein ubiquitination"/>
    <property type="evidence" value="ECO:0007669"/>
    <property type="project" value="UniProtKB-UniRule"/>
</dbReference>
<evidence type="ECO:0000256" key="3">
    <source>
        <dbReference type="ARBA" id="ARBA00009993"/>
    </source>
</evidence>
<dbReference type="Gramene" id="TKW34358">
    <property type="protein sequence ID" value="TKW34358"/>
    <property type="gene ID" value="SEVIR_2G301700v2"/>
</dbReference>
<evidence type="ECO:0000256" key="8">
    <source>
        <dbReference type="PIRNR" id="PIRNR028729"/>
    </source>
</evidence>
<feature type="domain" description="SKP1 component dimerisation" evidence="10">
    <location>
        <begin position="125"/>
        <end position="172"/>
    </location>
</feature>
<protein>
    <recommendedName>
        <fullName evidence="8">SKP1-like protein</fullName>
    </recommendedName>
</protein>
<evidence type="ECO:0000313" key="12">
    <source>
        <dbReference type="EMBL" id="TKW34358.1"/>
    </source>
</evidence>
<sequence length="174" mass="19287">MAAAAAAGKDKMLMLVSCDKENFEVEESVARESRTILHMIEDGCTDNGIPIPNVNGKILAKVIEYCKKHVEARRGADGDGDAAEPTAATNKASEDELKTFDADFVKVDQGTLFDLILAANYLDIKGLLDLTCQTVADMIKGKTPEEIRKTFNIKNDFTPEEEEEVRRENQWAFE</sequence>
<dbReference type="OMA" id="NEWCENK"/>
<keyword evidence="5 8" id="KW-0833">Ubl conjugation pathway</keyword>
<dbReference type="InterPro" id="IPR016072">
    <property type="entry name" value="Skp1_comp_dimer"/>
</dbReference>
<dbReference type="GO" id="GO:0009867">
    <property type="term" value="P:jasmonic acid mediated signaling pathway"/>
    <property type="evidence" value="ECO:0007669"/>
    <property type="project" value="UniProtKB-ARBA"/>
</dbReference>
<feature type="domain" description="SKP1 component POZ" evidence="11">
    <location>
        <begin position="11"/>
        <end position="70"/>
    </location>
</feature>
<evidence type="ECO:0000256" key="2">
    <source>
        <dbReference type="ARBA" id="ARBA00004906"/>
    </source>
</evidence>
<evidence type="ECO:0000313" key="13">
    <source>
        <dbReference type="Proteomes" id="UP000298652"/>
    </source>
</evidence>
<evidence type="ECO:0000256" key="5">
    <source>
        <dbReference type="ARBA" id="ARBA00022786"/>
    </source>
</evidence>
<name>A0A4U6VWP3_SETVI</name>
<evidence type="ECO:0000256" key="9">
    <source>
        <dbReference type="SAM" id="MobiDB-lite"/>
    </source>
</evidence>
<reference evidence="12" key="1">
    <citation type="submission" date="2019-03" db="EMBL/GenBank/DDBJ databases">
        <title>WGS assembly of Setaria viridis.</title>
        <authorList>
            <person name="Huang P."/>
            <person name="Jenkins J."/>
            <person name="Grimwood J."/>
            <person name="Barry K."/>
            <person name="Healey A."/>
            <person name="Mamidi S."/>
            <person name="Sreedasyam A."/>
            <person name="Shu S."/>
            <person name="Feldman M."/>
            <person name="Wu J."/>
            <person name="Yu Y."/>
            <person name="Chen C."/>
            <person name="Johnson J."/>
            <person name="Rokhsar D."/>
            <person name="Baxter I."/>
            <person name="Schmutz J."/>
            <person name="Brutnell T."/>
            <person name="Kellogg E."/>
        </authorList>
    </citation>
    <scope>NUCLEOTIDE SEQUENCE [LARGE SCALE GENOMIC DNA]</scope>
</reference>
<dbReference type="InterPro" id="IPR016897">
    <property type="entry name" value="SKP1"/>
</dbReference>
<comment type="function">
    <text evidence="8">Involved in ubiquitination and subsequent proteasomal degradation of target proteins. Together with CUL1, RBX1 and a F-box protein, it forms a SCF E3 ubiquitin ligase complex. The functional specificity of this complex depends on the type of F-box protein. In the SCF complex, it serves as an adapter that links the F-box protein to CUL1.</text>
</comment>
<dbReference type="CDD" id="cd18322">
    <property type="entry name" value="BTB_POZ_SKP1"/>
    <property type="match status" value="1"/>
</dbReference>
<comment type="pathway">
    <text evidence="2 8">Protein modification; protein ubiquitination.</text>
</comment>
<dbReference type="InterPro" id="IPR016073">
    <property type="entry name" value="Skp1_comp_POZ"/>
</dbReference>
<evidence type="ECO:0000259" key="10">
    <source>
        <dbReference type="Pfam" id="PF01466"/>
    </source>
</evidence>
<evidence type="ECO:0000256" key="6">
    <source>
        <dbReference type="ARBA" id="ARBA00023242"/>
    </source>
</evidence>
<dbReference type="InterPro" id="IPR001232">
    <property type="entry name" value="SKP1-like"/>
</dbReference>
<keyword evidence="13" id="KW-1185">Reference proteome</keyword>
<dbReference type="GO" id="GO:0005634">
    <property type="term" value="C:nucleus"/>
    <property type="evidence" value="ECO:0007669"/>
    <property type="project" value="UniProtKB-SubCell"/>
</dbReference>
<dbReference type="AlphaFoldDB" id="A0A4U6VWP3"/>
<dbReference type="PANTHER" id="PTHR11165">
    <property type="entry name" value="SKP1"/>
    <property type="match status" value="1"/>
</dbReference>
<dbReference type="Pfam" id="PF03931">
    <property type="entry name" value="Skp1_POZ"/>
    <property type="match status" value="1"/>
</dbReference>
<dbReference type="Proteomes" id="UP000298652">
    <property type="component" value="Chromosome 2"/>
</dbReference>
<dbReference type="Gene3D" id="3.30.710.10">
    <property type="entry name" value="Potassium Channel Kv1.1, Chain A"/>
    <property type="match status" value="1"/>
</dbReference>
<comment type="similarity">
    <text evidence="3 8">Belongs to the SKP1 family.</text>
</comment>
<keyword evidence="6" id="KW-0539">Nucleus</keyword>
<feature type="region of interest" description="Disordered" evidence="9">
    <location>
        <begin position="74"/>
        <end position="93"/>
    </location>
</feature>
<dbReference type="SUPFAM" id="SSF81382">
    <property type="entry name" value="Skp1 dimerisation domain-like"/>
    <property type="match status" value="1"/>
</dbReference>
<dbReference type="GO" id="GO:0006511">
    <property type="term" value="P:ubiquitin-dependent protein catabolic process"/>
    <property type="evidence" value="ECO:0007669"/>
    <property type="project" value="InterPro"/>
</dbReference>
<gene>
    <name evidence="12" type="ORF">SEVIR_2G301700v2</name>
</gene>
<evidence type="ECO:0000256" key="7">
    <source>
        <dbReference type="ARBA" id="ARBA00054807"/>
    </source>
</evidence>
<dbReference type="EMBL" id="CM016553">
    <property type="protein sequence ID" value="TKW34358.1"/>
    <property type="molecule type" value="Genomic_DNA"/>
</dbReference>
<dbReference type="InterPro" id="IPR036296">
    <property type="entry name" value="SKP1-like_dim_sf"/>
</dbReference>
<dbReference type="FunFam" id="3.30.710.10:FF:000057">
    <property type="entry name" value="SKP1-like protein 1A"/>
    <property type="match status" value="1"/>
</dbReference>
<comment type="subunit">
    <text evidence="8">Part of a SCF (SKP1-cullin-F-box) protein ligase complex.</text>
</comment>
<comment type="function">
    <text evidence="7">Involved in ubiquitination and subsequent proteasomal degradation of target proteins. Together with CUL1, a RING-box and a F-box protein, it forms a SCF E3 ubiquitin ligase complex. The functional specificity of this complex depends on the type of F-box protein. In the SCF complex, it serves as an adapter that links the F-box protein to CUL1.</text>
</comment>
<proteinExistence type="inferred from homology"/>
<evidence type="ECO:0000256" key="1">
    <source>
        <dbReference type="ARBA" id="ARBA00004123"/>
    </source>
</evidence>
<organism evidence="12 13">
    <name type="scientific">Setaria viridis</name>
    <name type="common">Green bristlegrass</name>
    <name type="synonym">Setaria italica subsp. viridis</name>
    <dbReference type="NCBI Taxonomy" id="4556"/>
    <lineage>
        <taxon>Eukaryota</taxon>
        <taxon>Viridiplantae</taxon>
        <taxon>Streptophyta</taxon>
        <taxon>Embryophyta</taxon>
        <taxon>Tracheophyta</taxon>
        <taxon>Spermatophyta</taxon>
        <taxon>Magnoliopsida</taxon>
        <taxon>Liliopsida</taxon>
        <taxon>Poales</taxon>
        <taxon>Poaceae</taxon>
        <taxon>PACMAD clade</taxon>
        <taxon>Panicoideae</taxon>
        <taxon>Panicodae</taxon>
        <taxon>Paniceae</taxon>
        <taxon>Cenchrinae</taxon>
        <taxon>Setaria</taxon>
    </lineage>
</organism>
<dbReference type="SMART" id="SM00512">
    <property type="entry name" value="Skp1"/>
    <property type="match status" value="1"/>
</dbReference>
<evidence type="ECO:0000259" key="11">
    <source>
        <dbReference type="Pfam" id="PF03931"/>
    </source>
</evidence>
<dbReference type="Pfam" id="PF01466">
    <property type="entry name" value="Skp1"/>
    <property type="match status" value="1"/>
</dbReference>